<feature type="region of interest" description="Disordered" evidence="1">
    <location>
        <begin position="1683"/>
        <end position="1712"/>
    </location>
</feature>
<keyword evidence="6" id="KW-1185">Reference proteome</keyword>
<dbReference type="OrthoDB" id="360653at2759"/>
<dbReference type="GO" id="GO:0032040">
    <property type="term" value="C:small-subunit processome"/>
    <property type="evidence" value="ECO:0007669"/>
    <property type="project" value="TreeGrafter"/>
</dbReference>
<evidence type="ECO:0000259" key="4">
    <source>
        <dbReference type="Pfam" id="PF23099"/>
    </source>
</evidence>
<dbReference type="PANTHER" id="PTHR17695:SF11">
    <property type="entry name" value="SMALL SUBUNIT PROCESSOME COMPONENT 20 HOMOLOG"/>
    <property type="match status" value="1"/>
</dbReference>
<feature type="compositionally biased region" description="Basic and acidic residues" evidence="1">
    <location>
        <begin position="2006"/>
        <end position="2019"/>
    </location>
</feature>
<feature type="compositionally biased region" description="Basic residues" evidence="1">
    <location>
        <begin position="2665"/>
        <end position="2686"/>
    </location>
</feature>
<dbReference type="InterPro" id="IPR052575">
    <property type="entry name" value="SSU_processome_comp_20"/>
</dbReference>
<sequence length="2697" mass="305242">MRSTDLFRFQAIFLLDLEFDNCDILPQFVTFSERLAKVNIDVIHRIDRTGSYAEEVETYFYESLMKWKDLNLTEQFKSFFGEVSNVSQSFHLLVFHQKTIVESLKAHLSVKNHLAHQPLLDLVVQLARDLQMDFYPHFSDFFVIFTSILETQDIEVLEWVFTSLSYLYKYLWRMMVKDMDKIYSLYSELLAHKKEHIRNFAAESFSFLMRKVSNYDELFTLMFEDLSKHPQKTKGAGQLIFEMLRGVRNMFHSCATTALPVVLKKLGPVVGQEVDLPLDTVKEALDHMVESAANYVDKEQLLILWDSLQDSLKEALGQLNSSDGDQANELLERLLYIYHTLVDYGKGAKITKPQSVCETLVQIVQTPGLSYSSSKMLLQVVSSLLMGENVSLTASSILELVKKTLQSGMSQDLILSFTKEIFAMNQFEKLFLPSLLQYLEQLFWAEDSVSRQLVLDLLVGLILSKAPPPSDGSMAFEKYPLVFTGHTTRSIGLEGEERVSVPQEILSLIDLPVDQPLSDLSQPWAALVLLPHLRPLELSSVIPAVTVLLNRLLQEVCAETLGRGGLFVARQALSTILSFKETTEVHKLLPGELVRSAIAKFPTDVSMLLLADLYYTRLALNGCTDQLSYDSLLELFQILHCNFSSNISKIRMLTLRIMTNFDSDLPKSVEGDESSNVQTVFSACLQAELVPATVQDYREKLLHLRKLRHDLVQPCLPRGPFHEVPLRYIIAMLFINFRPLWDAVLDLLESYAKEMDNKSFWKVYYEHLVMVASLAENELQAGFQEDEETDSGSSQAAQELRGPGTSVIESGDVGVLFLKELDQVINPTERTDFMNFRNLLWKAMAKFPERVEPRSRELSPLLLRFISNQFYPADLMVAPTQDLLKNSKSSSEQEMSEEKDADMEEDKEEDPKQVNKIPRRAAGKQLISHLKVFSKFTNPKALFMEEKLHELYTQLLCHRDQQIQKMALDCLMTYKDPSILPYKENLEGLLDDKTFKDEIAHFNISEEGAVVLSSHRPQLIPILMRILYGRMCSKIGSRFQGKTNSASRSSIVLRFLAGCQPEEMGMFIDLLLEPVCHHAEGLCLAAVERAVAQTDLSAVIPLGRLHSLLNMIEMLLSKLGHLISIYLPKVLQILLCIMASVTFIQDHKEQLKPGCINPLKNLRRLGILRIQNFFDNFETYSFTADELDAVYFPLLAKQRPGHPECDVLLNVFALLSSKNVSATIVTMVINLAESLLTTPDFEAEANETELIVNDCVIPEPPSNWDSSVDSLSIGCRLLLPHIPALLKYLSEAVTNSERLKKKQLRAQVSKELNILSKISRFVTDKEHSSTLIGLLLPYLHKAKIPEETELDILGTVQNLLQQCSEPRMFLKPLSKLFSVIQNKPSRKALCEAFQTLSDMDGELKYITEVAVQLNAFDSRHLDEIHFDVRLLAFQKATKQIKEMKTMDMRYLTAVIHNCFHSLEIGDMSLADSATMCLSAVITQLSEVGCRKADYKDIVQHMILDAVRKGLKNTKESVRNEYTTVLAWLVRTFPEKPEFCELVQLTDYNDPESDFFEHMKHIQVHRRGRALRKFARQLTEGKIVMSSQSMQNYIMPYAIIALFDEKLLKYEPMTTAATEVVGAVCRRLTWSKYLFYLKQFVHVLQAKKTNQKLAVSLLLTVLDAFHFDYETLSKIIEAATNKKTEEPNAVADDPKDEDVETMETDESDSENAMEIDKAGGDISTTTNAKAEAPVTGIKEQDPQMKNALPVINTGLPLTKSGLEALVKRDDEHKMAKSKEVMDEEVVRVPIAFAMVQLMKSLPKDVMEANLPGILLNVCVHLKSRFQEIRDIARNTLVKIIETLGHNYLHYLLNEMKGVLVKGYQVHVLTYTVYNLLTVLKPSMSGGDLDSCLDILITIFNNELFGDVAEEKDVKGIISKVMEARHSKSLDGYEILAQFCGQERVISLIVPLKEVLENTVSLKVSRRVHAVFRKIVAGLLHNQSLSSELVLLLSHGLISESLPLLTGKNKDKTRPPPDPRRPPPSCLLLPATPKRGGAKAATNRKTNLHILVETGLSLFHCSLKSSKISSSSTSAQEMLDPFVSLLLDCLNSMHVKVITETLQAFMWILKFPLPAVQQNLEQLTKQLFVLLKDYSKAGAAHGENFLLAITVLVKNTTKPVTETQLQVLLGYAEEDIYDNSRQATAFGLLRAILSRKLVVPEMEDVMKKVAKLSIDGPSDQVRMRCRQIYLKYLMDYPLGKKLSKHFDFIVAQLNYEYDTGRQSALELMAFIFQNFPQGLLHAYCGLFFVPLSLAVLNDDSTSCKKMAALSIKSLLNHLDLQHQNSMFDLVNSWITGEKTALRRLGVLVCGLFVEIEGENFSRRLAALIPLIEKEINAANFEDIEEEEDEKASDRLLFCYLTLIVKLIKDCGFLELKKPVDLLEKIWAHIDSHLRYPHSWVWLTASQIFGLLFATRKPEDLLALKQSQENANESTLPVATAVVKNLLYVAKVIYLMSPESDTASPDENMEEELEDNKETKKPDDQENKEKPPSLLWLMKKLSLLAKREAANAPKVPLKRTCVFKFLGAIAVDLGKDRLAPYLITIIAPLYRELDSTYADQDPTLKNLAQELIELLKKLVGLEQFSLAFAAVQKEVAQRRGSRKKVKALQAIVNPDIAAQKKVKKQLKKTESRKRKMEFSRSGHKTKKLKGSTLRGLAILS</sequence>
<evidence type="ECO:0000313" key="5">
    <source>
        <dbReference type="EMBL" id="TRY90842.1"/>
    </source>
</evidence>
<evidence type="ECO:0008006" key="7">
    <source>
        <dbReference type="Google" id="ProtNLM"/>
    </source>
</evidence>
<dbReference type="STRING" id="623744.A0A553QLH5"/>
<dbReference type="Proteomes" id="UP000316079">
    <property type="component" value="Unassembled WGS sequence"/>
</dbReference>
<dbReference type="PANTHER" id="PTHR17695">
    <property type="entry name" value="SMALL SUBUNIT PROCESSOME COMPONENT 20 HOMOLOG"/>
    <property type="match status" value="1"/>
</dbReference>
<dbReference type="GO" id="GO:0030686">
    <property type="term" value="C:90S preribosome"/>
    <property type="evidence" value="ECO:0007669"/>
    <property type="project" value="TreeGrafter"/>
</dbReference>
<feature type="region of interest" description="Disordered" evidence="1">
    <location>
        <begin position="2665"/>
        <end position="2688"/>
    </location>
</feature>
<accession>A0A553QLH5</accession>
<dbReference type="InterPro" id="IPR016024">
    <property type="entry name" value="ARM-type_fold"/>
</dbReference>
<organism evidence="5 6">
    <name type="scientific">Danionella cerebrum</name>
    <dbReference type="NCBI Taxonomy" id="2873325"/>
    <lineage>
        <taxon>Eukaryota</taxon>
        <taxon>Metazoa</taxon>
        <taxon>Chordata</taxon>
        <taxon>Craniata</taxon>
        <taxon>Vertebrata</taxon>
        <taxon>Euteleostomi</taxon>
        <taxon>Actinopterygii</taxon>
        <taxon>Neopterygii</taxon>
        <taxon>Teleostei</taxon>
        <taxon>Ostariophysi</taxon>
        <taxon>Cypriniformes</taxon>
        <taxon>Danionidae</taxon>
        <taxon>Danioninae</taxon>
        <taxon>Danionella</taxon>
    </lineage>
</organism>
<feature type="domain" description="U3 small nucleolar RNA-associated protein 20 C-terminal" evidence="4">
    <location>
        <begin position="2340"/>
        <end position="2673"/>
    </location>
</feature>
<feature type="region of interest" description="Disordered" evidence="1">
    <location>
        <begin position="885"/>
        <end position="918"/>
    </location>
</feature>
<name>A0A553QLH5_9TELE</name>
<feature type="domain" description="U3 small nucleolar RNA-associated protein 20" evidence="3">
    <location>
        <begin position="1779"/>
        <end position="1996"/>
    </location>
</feature>
<dbReference type="Pfam" id="PF20416">
    <property type="entry name" value="UTP20"/>
    <property type="match status" value="1"/>
</dbReference>
<feature type="compositionally biased region" description="Acidic residues" evidence="1">
    <location>
        <begin position="1693"/>
        <end position="1712"/>
    </location>
</feature>
<evidence type="ECO:0000256" key="1">
    <source>
        <dbReference type="SAM" id="MobiDB-lite"/>
    </source>
</evidence>
<feature type="region of interest" description="Disordered" evidence="1">
    <location>
        <begin position="2498"/>
        <end position="2527"/>
    </location>
</feature>
<feature type="compositionally biased region" description="Basic and acidic residues" evidence="1">
    <location>
        <begin position="2513"/>
        <end position="2527"/>
    </location>
</feature>
<dbReference type="SUPFAM" id="SSF48371">
    <property type="entry name" value="ARM repeat"/>
    <property type="match status" value="3"/>
</dbReference>
<feature type="region of interest" description="Disordered" evidence="1">
    <location>
        <begin position="783"/>
        <end position="806"/>
    </location>
</feature>
<feature type="compositionally biased region" description="Acidic residues" evidence="1">
    <location>
        <begin position="894"/>
        <end position="908"/>
    </location>
</feature>
<gene>
    <name evidence="5" type="ORF">DNTS_020868</name>
</gene>
<dbReference type="InterPro" id="IPR057525">
    <property type="entry name" value="UTP20_C"/>
</dbReference>
<comment type="caution">
    <text evidence="5">The sequence shown here is derived from an EMBL/GenBank/DDBJ whole genome shotgun (WGS) entry which is preliminary data.</text>
</comment>
<reference evidence="5 6" key="1">
    <citation type="journal article" date="2019" name="Sci. Data">
        <title>Hybrid genome assembly and annotation of Danionella translucida.</title>
        <authorList>
            <person name="Kadobianskyi M."/>
            <person name="Schulze L."/>
            <person name="Schuelke M."/>
            <person name="Judkewitz B."/>
        </authorList>
    </citation>
    <scope>NUCLEOTIDE SEQUENCE [LARGE SCALE GENOMIC DNA]</scope>
    <source>
        <strain evidence="5 6">Bolton</strain>
    </source>
</reference>
<evidence type="ECO:0000259" key="3">
    <source>
        <dbReference type="Pfam" id="PF20416"/>
    </source>
</evidence>
<protein>
    <recommendedName>
        <fullName evidence="7">Small subunit processome component 20 homolog</fullName>
    </recommendedName>
</protein>
<dbReference type="Pfam" id="PF23099">
    <property type="entry name" value="UTP20_C"/>
    <property type="match status" value="1"/>
</dbReference>
<dbReference type="EMBL" id="SRMA01025793">
    <property type="protein sequence ID" value="TRY90842.1"/>
    <property type="molecule type" value="Genomic_DNA"/>
</dbReference>
<proteinExistence type="predicted"/>
<feature type="domain" description="U3 small nucleolar RNA-associated protein 20 N-terminal" evidence="2">
    <location>
        <begin position="922"/>
        <end position="1193"/>
    </location>
</feature>
<dbReference type="Pfam" id="PF07539">
    <property type="entry name" value="UTP20_N"/>
    <property type="match status" value="1"/>
</dbReference>
<feature type="region of interest" description="Disordered" evidence="1">
    <location>
        <begin position="2004"/>
        <end position="2039"/>
    </location>
</feature>
<dbReference type="InterPro" id="IPR046523">
    <property type="entry name" value="UTP20_dom"/>
</dbReference>
<evidence type="ECO:0000259" key="2">
    <source>
        <dbReference type="Pfam" id="PF07539"/>
    </source>
</evidence>
<evidence type="ECO:0000313" key="6">
    <source>
        <dbReference type="Proteomes" id="UP000316079"/>
    </source>
</evidence>
<dbReference type="InterPro" id="IPR011430">
    <property type="entry name" value="UTP20_N"/>
</dbReference>